<evidence type="ECO:0000256" key="1">
    <source>
        <dbReference type="SAM" id="MobiDB-lite"/>
    </source>
</evidence>
<gene>
    <name evidence="2" type="ORF">O181_030177</name>
</gene>
<accession>A0A9Q3CV88</accession>
<organism evidence="2 3">
    <name type="scientific">Austropuccinia psidii MF-1</name>
    <dbReference type="NCBI Taxonomy" id="1389203"/>
    <lineage>
        <taxon>Eukaryota</taxon>
        <taxon>Fungi</taxon>
        <taxon>Dikarya</taxon>
        <taxon>Basidiomycota</taxon>
        <taxon>Pucciniomycotina</taxon>
        <taxon>Pucciniomycetes</taxon>
        <taxon>Pucciniales</taxon>
        <taxon>Sphaerophragmiaceae</taxon>
        <taxon>Austropuccinia</taxon>
    </lineage>
</organism>
<feature type="compositionally biased region" description="Polar residues" evidence="1">
    <location>
        <begin position="86"/>
        <end position="100"/>
    </location>
</feature>
<dbReference type="Proteomes" id="UP000765509">
    <property type="component" value="Unassembled WGS sequence"/>
</dbReference>
<feature type="region of interest" description="Disordered" evidence="1">
    <location>
        <begin position="71"/>
        <end position="100"/>
    </location>
</feature>
<reference evidence="2" key="1">
    <citation type="submission" date="2021-03" db="EMBL/GenBank/DDBJ databases">
        <title>Draft genome sequence of rust myrtle Austropuccinia psidii MF-1, a brazilian biotype.</title>
        <authorList>
            <person name="Quecine M.C."/>
            <person name="Pachon D.M.R."/>
            <person name="Bonatelli M.L."/>
            <person name="Correr F.H."/>
            <person name="Franceschini L.M."/>
            <person name="Leite T.F."/>
            <person name="Margarido G.R.A."/>
            <person name="Almeida C.A."/>
            <person name="Ferrarezi J.A."/>
            <person name="Labate C.A."/>
        </authorList>
    </citation>
    <scope>NUCLEOTIDE SEQUENCE</scope>
    <source>
        <strain evidence="2">MF-1</strain>
    </source>
</reference>
<name>A0A9Q3CV88_9BASI</name>
<dbReference type="EMBL" id="AVOT02010597">
    <property type="protein sequence ID" value="MBW0490462.1"/>
    <property type="molecule type" value="Genomic_DNA"/>
</dbReference>
<keyword evidence="3" id="KW-1185">Reference proteome</keyword>
<sequence>MDNKGFNLASHWAELRASFQNIWLKEIKFKGLMVITKGWNPTRHFRLLEGRATRIRENQATVQAVEEQLTQTVHTQRLSGSEGVGKTSSPEASNHSGTNR</sequence>
<evidence type="ECO:0000313" key="2">
    <source>
        <dbReference type="EMBL" id="MBW0490462.1"/>
    </source>
</evidence>
<dbReference type="AlphaFoldDB" id="A0A9Q3CV88"/>
<protein>
    <submittedName>
        <fullName evidence="2">Uncharacterized protein</fullName>
    </submittedName>
</protein>
<evidence type="ECO:0000313" key="3">
    <source>
        <dbReference type="Proteomes" id="UP000765509"/>
    </source>
</evidence>
<proteinExistence type="predicted"/>
<comment type="caution">
    <text evidence="2">The sequence shown here is derived from an EMBL/GenBank/DDBJ whole genome shotgun (WGS) entry which is preliminary data.</text>
</comment>